<protein>
    <submittedName>
        <fullName evidence="1">PO11 protein</fullName>
    </submittedName>
</protein>
<gene>
    <name evidence="1" type="primary">Po11_1</name>
    <name evidence="1" type="ORF">G6Z78_0007002</name>
</gene>
<comment type="caution">
    <text evidence="1">The sequence shown here is derived from an EMBL/GenBank/DDBJ whole genome shotgun (WGS) entry which is preliminary data.</text>
</comment>
<dbReference type="PANTHER" id="PTHR19446">
    <property type="entry name" value="REVERSE TRANSCRIPTASES"/>
    <property type="match status" value="1"/>
</dbReference>
<feature type="non-terminal residue" evidence="1">
    <location>
        <position position="1"/>
    </location>
</feature>
<evidence type="ECO:0000313" key="2">
    <source>
        <dbReference type="Proteomes" id="UP000668214"/>
    </source>
</evidence>
<dbReference type="EMBL" id="JAANIA010000432">
    <property type="protein sequence ID" value="KAG5324468.1"/>
    <property type="molecule type" value="Genomic_DNA"/>
</dbReference>
<feature type="non-terminal residue" evidence="1">
    <location>
        <position position="396"/>
    </location>
</feature>
<proteinExistence type="predicted"/>
<reference evidence="1" key="1">
    <citation type="submission" date="2020-02" db="EMBL/GenBank/DDBJ databases">
        <title>Relaxed selection underlies rapid genomic changes in the transitions from sociality to social parasitism in ants.</title>
        <authorList>
            <person name="Bi X."/>
        </authorList>
    </citation>
    <scope>NUCLEOTIDE SEQUENCE</scope>
    <source>
        <strain evidence="1">BGI-DK2014c</strain>
        <tissue evidence="1">Whole body</tissue>
    </source>
</reference>
<accession>A0A836JS75</accession>
<name>A0A836JS75_9HYME</name>
<dbReference type="Proteomes" id="UP000668214">
    <property type="component" value="Unassembled WGS sequence"/>
</dbReference>
<dbReference type="AlphaFoldDB" id="A0A836JS75"/>
<evidence type="ECO:0000313" key="1">
    <source>
        <dbReference type="EMBL" id="KAG5324468.1"/>
    </source>
</evidence>
<organism evidence="1 2">
    <name type="scientific">Pseudoatta argentina</name>
    <dbReference type="NCBI Taxonomy" id="621737"/>
    <lineage>
        <taxon>Eukaryota</taxon>
        <taxon>Metazoa</taxon>
        <taxon>Ecdysozoa</taxon>
        <taxon>Arthropoda</taxon>
        <taxon>Hexapoda</taxon>
        <taxon>Insecta</taxon>
        <taxon>Pterygota</taxon>
        <taxon>Neoptera</taxon>
        <taxon>Endopterygota</taxon>
        <taxon>Hymenoptera</taxon>
        <taxon>Apocrita</taxon>
        <taxon>Aculeata</taxon>
        <taxon>Formicoidea</taxon>
        <taxon>Formicidae</taxon>
        <taxon>Myrmicinae</taxon>
        <taxon>Pseudoatta</taxon>
    </lineage>
</organism>
<keyword evidence="2" id="KW-1185">Reference proteome</keyword>
<sequence>MVPDLMEAAAAFSAWSGIPEDAVLGAERMNRILRDISDVTMPRRGLSRRPTTYWWNQEIADLRRSCNACRRRLMRARAKRNTSRESLRELWDALREARRSLRRAIVRSKIKLWTELVDDLDRDPWGMPYRVVLKKLRTGGASIVLVLPPEIVEDIVGTLFPTDCSPRGTDVSFVWRDDFAVTVEEVLEAGLNIESGKAPGPDGVAGVVVRDMMKYLAPSWARCFTGCFREGHFPREWKRARLVLIKKPGKPDLSPSSYRPICLLSEAGYDSILRLRLPIGCSVICYADDTLLVACAYSFEEARVKVEVGATFVIHSIERLGLRVSAGTSAPGGFGPIKDAGVVDLTLPASSDEGMIVDRAGSQSGSVSLASTLVEDDGEFSSSFEQISYKGKKRGH</sequence>